<dbReference type="GO" id="GO:0004175">
    <property type="term" value="F:endopeptidase activity"/>
    <property type="evidence" value="ECO:0007669"/>
    <property type="project" value="UniProtKB-ARBA"/>
</dbReference>
<feature type="domain" description="CAAX prenyl protease 2/Lysostaphin resistance protein A-like" evidence="2">
    <location>
        <begin position="208"/>
        <end position="290"/>
    </location>
</feature>
<keyword evidence="1" id="KW-0472">Membrane</keyword>
<dbReference type="EMBL" id="FP929052">
    <property type="protein sequence ID" value="CBL17136.1"/>
    <property type="molecule type" value="Genomic_DNA"/>
</dbReference>
<accession>D4LBZ1</accession>
<dbReference type="GeneID" id="83155725"/>
<evidence type="ECO:0000313" key="4">
    <source>
        <dbReference type="Proteomes" id="UP000007054"/>
    </source>
</evidence>
<dbReference type="RefSeq" id="WP_015558043.1">
    <property type="nucleotide sequence ID" value="NC_021039.1"/>
</dbReference>
<dbReference type="Proteomes" id="UP000007054">
    <property type="component" value="Chromosome"/>
</dbReference>
<reference evidence="3" key="2">
    <citation type="submission" date="2010-03" db="EMBL/GenBank/DDBJ databases">
        <authorList>
            <person name="Pajon A."/>
        </authorList>
    </citation>
    <scope>NUCLEOTIDE SEQUENCE</scope>
    <source>
        <strain evidence="3">Type strain: 18P13</strain>
    </source>
</reference>
<dbReference type="InterPro" id="IPR003675">
    <property type="entry name" value="Rce1/LyrA-like_dom"/>
</dbReference>
<dbReference type="BioCyc" id="RCHA213810:RUM_RS04640-MONOMER"/>
<dbReference type="HOGENOM" id="CLU_707667_0_0_9"/>
<organism evidence="3 4">
    <name type="scientific">Ruminococcus champanellensis (strain DSM 18848 / JCM 17042 / KCTC 15320 / 18P13)</name>
    <dbReference type="NCBI Taxonomy" id="213810"/>
    <lineage>
        <taxon>Bacteria</taxon>
        <taxon>Bacillati</taxon>
        <taxon>Bacillota</taxon>
        <taxon>Clostridia</taxon>
        <taxon>Eubacteriales</taxon>
        <taxon>Oscillospiraceae</taxon>
        <taxon>Ruminococcus</taxon>
    </lineage>
</organism>
<feature type="transmembrane region" description="Helical" evidence="1">
    <location>
        <begin position="123"/>
        <end position="145"/>
    </location>
</feature>
<sequence>MPEEETQGEDILDVVRDFRFNSSSDRYNRDYQDWRRFSKSHYAFRFMKNKKERVYVEGTGFLNSGAAEATRTALRRVGKVIGIALLVYLLCDLGGSALLVWIFQRLGFHVSGSLFSTQMYGSQWGIVFVKMIDIFLRYALTALVLQCCFRLPFSVCASYRPTASSDVLQGSALALLVGTVVCVLSDLTGTSQLSQQLLYSYTNGKAVLVYVMYEITFASMLIEMLYRGMLLPVLRQFGDKFAVSVIVLIAFLQPNSLPYRIGEALLGLLCGYFMLRTGSLFCCYLIRIAYVLTTFGQLALDSNQVDRHTIHRIYVLITLVALVSFVVMTLIRKQRKSKAYICNQCLYLSTQDKLAAFFSSTTMLPWVAVMILLGMLQIFQG</sequence>
<dbReference type="GO" id="GO:0080120">
    <property type="term" value="P:CAAX-box protein maturation"/>
    <property type="evidence" value="ECO:0007669"/>
    <property type="project" value="UniProtKB-ARBA"/>
</dbReference>
<evidence type="ECO:0000313" key="3">
    <source>
        <dbReference type="EMBL" id="CBL17136.1"/>
    </source>
</evidence>
<dbReference type="PATRIC" id="fig|213810.4.peg.868"/>
<feature type="transmembrane region" description="Helical" evidence="1">
    <location>
        <begin position="312"/>
        <end position="331"/>
    </location>
</feature>
<feature type="transmembrane region" description="Helical" evidence="1">
    <location>
        <begin position="207"/>
        <end position="226"/>
    </location>
</feature>
<dbReference type="KEGG" id="rch:RUM_09660"/>
<evidence type="ECO:0000259" key="2">
    <source>
        <dbReference type="Pfam" id="PF02517"/>
    </source>
</evidence>
<reference evidence="3" key="1">
    <citation type="submission" date="2010-03" db="EMBL/GenBank/DDBJ databases">
        <title>The genome sequence of Ruminococcus sp. 18P13.</title>
        <authorList>
            <consortium name="metaHIT consortium -- http://www.metahit.eu/"/>
            <person name="Pajon A."/>
            <person name="Turner K."/>
            <person name="Parkhill J."/>
            <person name="Bernalier A."/>
        </authorList>
    </citation>
    <scope>NUCLEOTIDE SEQUENCE [LARGE SCALE GENOMIC DNA]</scope>
    <source>
        <strain evidence="3">Type strain: 18P13</strain>
    </source>
</reference>
<feature type="transmembrane region" description="Helical" evidence="1">
    <location>
        <begin position="282"/>
        <end position="300"/>
    </location>
</feature>
<dbReference type="AlphaFoldDB" id="D4LBZ1"/>
<gene>
    <name evidence="3" type="ordered locus">RUM_09660</name>
</gene>
<evidence type="ECO:0000256" key="1">
    <source>
        <dbReference type="SAM" id="Phobius"/>
    </source>
</evidence>
<dbReference type="Pfam" id="PF02517">
    <property type="entry name" value="Rce1-like"/>
    <property type="match status" value="1"/>
</dbReference>
<dbReference type="STRING" id="213810.RUM_09660"/>
<keyword evidence="1" id="KW-1133">Transmembrane helix</keyword>
<feature type="transmembrane region" description="Helical" evidence="1">
    <location>
        <begin position="354"/>
        <end position="379"/>
    </location>
</feature>
<keyword evidence="1" id="KW-0812">Transmembrane</keyword>
<keyword evidence="4" id="KW-1185">Reference proteome</keyword>
<proteinExistence type="predicted"/>
<protein>
    <recommendedName>
        <fullName evidence="2">CAAX prenyl protease 2/Lysostaphin resistance protein A-like domain-containing protein</fullName>
    </recommendedName>
</protein>
<feature type="transmembrane region" description="Helical" evidence="1">
    <location>
        <begin position="80"/>
        <end position="103"/>
    </location>
</feature>
<name>D4LBZ1_RUMC1</name>